<dbReference type="Proteomes" id="UP000467841">
    <property type="component" value="Unassembled WGS sequence"/>
</dbReference>
<dbReference type="OrthoDB" id="2020426at2759"/>
<dbReference type="AlphaFoldDB" id="A0A6D2K995"/>
<gene>
    <name evidence="3" type="ORF">MERR_LOCUS33310</name>
</gene>
<reference evidence="3" key="1">
    <citation type="submission" date="2020-01" db="EMBL/GenBank/DDBJ databases">
        <authorList>
            <person name="Mishra B."/>
        </authorList>
    </citation>
    <scope>NUCLEOTIDE SEQUENCE [LARGE SCALE GENOMIC DNA]</scope>
</reference>
<protein>
    <recommendedName>
        <fullName evidence="2">Probable zinc-ribbon domain-containing protein</fullName>
    </recommendedName>
</protein>
<keyword evidence="4" id="KW-1185">Reference proteome</keyword>
<dbReference type="InterPro" id="IPR021480">
    <property type="entry name" value="Zinc_ribbon_12"/>
</dbReference>
<dbReference type="GO" id="GO:1900150">
    <property type="term" value="P:regulation of defense response to fungus"/>
    <property type="evidence" value="ECO:0007669"/>
    <property type="project" value="InterPro"/>
</dbReference>
<dbReference type="PANTHER" id="PTHR31105">
    <property type="entry name" value="EXTRA-LARGE G-PROTEIN-LIKE"/>
    <property type="match status" value="1"/>
</dbReference>
<sequence>MRTSGDVYGADAGSSRSEEERGFQEEDDFPASPMRNRQDDSNPRPGSQRFVKTSRKEEETINSNYDADSSPKKTTRNNPIQYTGQQQAELFRKLDSIKGHLLRGGNDNPKNNSEQPPPPPMGFHGHGPPYYNPFPYGMYPPPTAHIPPYGVPMQGTPQNWYPAAGAGAGPYPNQMQPRPPYPQGQYVDIGSDILDPHLHDPRFFPVTPSRYGGDVPISPVSHHGERLGPLSPHGGGVQGHPTRWPSGSSSETGGGAFARGYVQKAVWDTDSRRCHPLAGGAPFVACHSCFELLYLPKRKLLVHEMQHKLQCGACSEVISFTIVDKKLVFSSSGEVEDRISAVVADRPLKDEEPRTHRETKFVQAVLPSEHSDDEERSSISSEPQREVVKSVRRREKGGKVPPPSPGPRAAPPENSNLLELFEYSNVNRAAITYGMAQLGYHKQESYVKQDSLKAESVATEADISYNGYYNNTEVSEEVSRVSKGSKEESRPRNRKESSDYNYSEVTNETIEQLEVWVNGHLIPEDLVISAEKQAGPVQAGKYWYDYRAGFWGVMGNPCLGIIPPFIEEFSRPMPDNCGAGNSGVFVNGRELHERDLELLSRRGLPRDKNRSYIVDIAGRVLDGDSGEELKSLGKLAPTIEKVKHGFGMRVPRSLASSA</sequence>
<proteinExistence type="predicted"/>
<dbReference type="Pfam" id="PF11331">
    <property type="entry name" value="Zn_ribbon_12"/>
    <property type="match status" value="1"/>
</dbReference>
<feature type="region of interest" description="Disordered" evidence="1">
    <location>
        <begin position="363"/>
        <end position="414"/>
    </location>
</feature>
<evidence type="ECO:0000256" key="1">
    <source>
        <dbReference type="SAM" id="MobiDB-lite"/>
    </source>
</evidence>
<feature type="region of interest" description="Disordered" evidence="1">
    <location>
        <begin position="474"/>
        <end position="503"/>
    </location>
</feature>
<dbReference type="EMBL" id="CACVBM020001338">
    <property type="protein sequence ID" value="CAA7046075.1"/>
    <property type="molecule type" value="Genomic_DNA"/>
</dbReference>
<evidence type="ECO:0000259" key="2">
    <source>
        <dbReference type="Pfam" id="PF11331"/>
    </source>
</evidence>
<evidence type="ECO:0000313" key="3">
    <source>
        <dbReference type="EMBL" id="CAA7046075.1"/>
    </source>
</evidence>
<name>A0A6D2K995_9BRAS</name>
<comment type="caution">
    <text evidence="3">The sequence shown here is derived from an EMBL/GenBank/DDBJ whole genome shotgun (WGS) entry which is preliminary data.</text>
</comment>
<dbReference type="InterPro" id="IPR040244">
    <property type="entry name" value="EDR4-like"/>
</dbReference>
<feature type="domain" description="Probable zinc-ribbon" evidence="2">
    <location>
        <begin position="278"/>
        <end position="322"/>
    </location>
</feature>
<feature type="compositionally biased region" description="Basic and acidic residues" evidence="1">
    <location>
        <begin position="477"/>
        <end position="498"/>
    </location>
</feature>
<dbReference type="PANTHER" id="PTHR31105:SF58">
    <property type="entry name" value="G-LIKE PROTEIN, PUTATIVE (DUF3133)-RELATED"/>
    <property type="match status" value="1"/>
</dbReference>
<accession>A0A6D2K995</accession>
<feature type="region of interest" description="Disordered" evidence="1">
    <location>
        <begin position="1"/>
        <end position="126"/>
    </location>
</feature>
<feature type="compositionally biased region" description="Polar residues" evidence="1">
    <location>
        <begin position="76"/>
        <end position="88"/>
    </location>
</feature>
<feature type="region of interest" description="Disordered" evidence="1">
    <location>
        <begin position="234"/>
        <end position="253"/>
    </location>
</feature>
<organism evidence="3 4">
    <name type="scientific">Microthlaspi erraticum</name>
    <dbReference type="NCBI Taxonomy" id="1685480"/>
    <lineage>
        <taxon>Eukaryota</taxon>
        <taxon>Viridiplantae</taxon>
        <taxon>Streptophyta</taxon>
        <taxon>Embryophyta</taxon>
        <taxon>Tracheophyta</taxon>
        <taxon>Spermatophyta</taxon>
        <taxon>Magnoliopsida</taxon>
        <taxon>eudicotyledons</taxon>
        <taxon>Gunneridae</taxon>
        <taxon>Pentapetalae</taxon>
        <taxon>rosids</taxon>
        <taxon>malvids</taxon>
        <taxon>Brassicales</taxon>
        <taxon>Brassicaceae</taxon>
        <taxon>Coluteocarpeae</taxon>
        <taxon>Microthlaspi</taxon>
    </lineage>
</organism>
<evidence type="ECO:0000313" key="4">
    <source>
        <dbReference type="Proteomes" id="UP000467841"/>
    </source>
</evidence>
<feature type="compositionally biased region" description="Pro residues" evidence="1">
    <location>
        <begin position="400"/>
        <end position="410"/>
    </location>
</feature>